<dbReference type="AlphaFoldDB" id="A0A6J8DTI1"/>
<sequence>MKLSQLNAERFLTEIERVLQSYEQFVMDETLEIELIHVSLPSGGIGKRCKYVDLGKTLEEKRCFLQIQNNDELCCARAIMTAKARLDGHEKWNSIRQGRSIQMNLAKELHHNADIPLRKCGIDDIKAFQRVLEGYQIHVVSKEHFNAIIYEGPEAEKKIYLYLHDCHYDVITKMPAFLGRNYFCTTCNKGYDHKERHTCNNTCHHCYKIHDVQKEQWKYCEDCNRYFRNNICFDLHKQKSNSGQSTCNTNFRCNQCGQSVYAKLHKTPHKCGEQYCRVCKDYFPENHQCYMLPEQTKKDNINCLSQNKHEIGQSSAESSLKKKNFLEYDSIGIIPPNGYNPQQKQSIKAIQWLQYISERDGIDITHARNRGEKQIGPFLVDGYHETSDGEKIVYEFHGCFWHACPKCFAMSTMNPVTGTSMSDLYQRTLDKRSFLEKNGYKYNCIWK</sequence>
<dbReference type="Proteomes" id="UP000507470">
    <property type="component" value="Unassembled WGS sequence"/>
</dbReference>
<proteinExistence type="predicted"/>
<organism evidence="1 2">
    <name type="scientific">Mytilus coruscus</name>
    <name type="common">Sea mussel</name>
    <dbReference type="NCBI Taxonomy" id="42192"/>
    <lineage>
        <taxon>Eukaryota</taxon>
        <taxon>Metazoa</taxon>
        <taxon>Spiralia</taxon>
        <taxon>Lophotrochozoa</taxon>
        <taxon>Mollusca</taxon>
        <taxon>Bivalvia</taxon>
        <taxon>Autobranchia</taxon>
        <taxon>Pteriomorphia</taxon>
        <taxon>Mytilida</taxon>
        <taxon>Mytiloidea</taxon>
        <taxon>Mytilidae</taxon>
        <taxon>Mytilinae</taxon>
        <taxon>Mytilus</taxon>
    </lineage>
</organism>
<dbReference type="Gene3D" id="3.40.960.10">
    <property type="entry name" value="VSR Endonuclease"/>
    <property type="match status" value="1"/>
</dbReference>
<dbReference type="PANTHER" id="PTHR33568">
    <property type="entry name" value="DNA POLYMERASE"/>
    <property type="match status" value="1"/>
</dbReference>
<reference evidence="1 2" key="1">
    <citation type="submission" date="2020-06" db="EMBL/GenBank/DDBJ databases">
        <authorList>
            <person name="Li R."/>
            <person name="Bekaert M."/>
        </authorList>
    </citation>
    <scope>NUCLEOTIDE SEQUENCE [LARGE SCALE GENOMIC DNA]</scope>
    <source>
        <strain evidence="2">wild</strain>
    </source>
</reference>
<name>A0A6J8DTI1_MYTCO</name>
<dbReference type="PANTHER" id="PTHR33568:SF3">
    <property type="entry name" value="DNA-DIRECTED DNA POLYMERASE"/>
    <property type="match status" value="1"/>
</dbReference>
<protein>
    <recommendedName>
        <fullName evidence="3">C2H2-type domain-containing protein</fullName>
    </recommendedName>
</protein>
<gene>
    <name evidence="1" type="ORF">MCOR_43943</name>
</gene>
<accession>A0A6J8DTI1</accession>
<evidence type="ECO:0000313" key="1">
    <source>
        <dbReference type="EMBL" id="CAC5410781.1"/>
    </source>
</evidence>
<evidence type="ECO:0000313" key="2">
    <source>
        <dbReference type="Proteomes" id="UP000507470"/>
    </source>
</evidence>
<dbReference type="OrthoDB" id="5871067at2759"/>
<dbReference type="EMBL" id="CACVKT020007797">
    <property type="protein sequence ID" value="CAC5410781.1"/>
    <property type="molecule type" value="Genomic_DNA"/>
</dbReference>
<evidence type="ECO:0008006" key="3">
    <source>
        <dbReference type="Google" id="ProtNLM"/>
    </source>
</evidence>
<keyword evidence="2" id="KW-1185">Reference proteome</keyword>